<proteinExistence type="predicted"/>
<protein>
    <submittedName>
        <fullName evidence="1">Uncharacterized protein</fullName>
    </submittedName>
</protein>
<reference evidence="1 2" key="1">
    <citation type="submission" date="2019-01" db="EMBL/GenBank/DDBJ databases">
        <authorList>
            <person name="Sayadi A."/>
        </authorList>
    </citation>
    <scope>NUCLEOTIDE SEQUENCE [LARGE SCALE GENOMIC DNA]</scope>
</reference>
<dbReference type="Proteomes" id="UP000410492">
    <property type="component" value="Unassembled WGS sequence"/>
</dbReference>
<name>A0A653CL69_CALMS</name>
<dbReference type="OrthoDB" id="2120499at2759"/>
<evidence type="ECO:0000313" key="2">
    <source>
        <dbReference type="Proteomes" id="UP000410492"/>
    </source>
</evidence>
<evidence type="ECO:0000313" key="1">
    <source>
        <dbReference type="EMBL" id="VEN48667.1"/>
    </source>
</evidence>
<sequence>MEQETLECDKPNDENIEEDNESILEKCWVGKSKNDSRKWLIRDASFTLPKEPLASTTRAAYLYPQVQDESENSIGQRTKEMLQRFEEEAIQEIMQEKNVDCTIDYCTEYDGNFNGSGFQVRDRIYEADQDIYKKYPLYRSTPTSFYSFKLSKDPRGLLAGHTLSTDPLQPFKKCAGFSKPMIDKLDNHIW</sequence>
<accession>A0A653CL69</accession>
<gene>
    <name evidence="1" type="ORF">CALMAC_LOCUS10031</name>
</gene>
<keyword evidence="2" id="KW-1185">Reference proteome</keyword>
<dbReference type="AlphaFoldDB" id="A0A653CL69"/>
<dbReference type="EMBL" id="CAACVG010008140">
    <property type="protein sequence ID" value="VEN48667.1"/>
    <property type="molecule type" value="Genomic_DNA"/>
</dbReference>
<organism evidence="1 2">
    <name type="scientific">Callosobruchus maculatus</name>
    <name type="common">Southern cowpea weevil</name>
    <name type="synonym">Pulse bruchid</name>
    <dbReference type="NCBI Taxonomy" id="64391"/>
    <lineage>
        <taxon>Eukaryota</taxon>
        <taxon>Metazoa</taxon>
        <taxon>Ecdysozoa</taxon>
        <taxon>Arthropoda</taxon>
        <taxon>Hexapoda</taxon>
        <taxon>Insecta</taxon>
        <taxon>Pterygota</taxon>
        <taxon>Neoptera</taxon>
        <taxon>Endopterygota</taxon>
        <taxon>Coleoptera</taxon>
        <taxon>Polyphaga</taxon>
        <taxon>Cucujiformia</taxon>
        <taxon>Chrysomeloidea</taxon>
        <taxon>Chrysomelidae</taxon>
        <taxon>Bruchinae</taxon>
        <taxon>Bruchini</taxon>
        <taxon>Callosobruchus</taxon>
    </lineage>
</organism>